<dbReference type="HAMAP" id="MF_01256">
    <property type="entry name" value="YfiT_hydrol"/>
    <property type="match status" value="1"/>
</dbReference>
<evidence type="ECO:0000313" key="8">
    <source>
        <dbReference type="Proteomes" id="UP000535491"/>
    </source>
</evidence>
<evidence type="ECO:0000256" key="1">
    <source>
        <dbReference type="ARBA" id="ARBA00022490"/>
    </source>
</evidence>
<feature type="binding site" evidence="5">
    <location>
        <position position="157"/>
    </location>
    <ligand>
        <name>Zn(2+)</name>
        <dbReference type="ChEBI" id="CHEBI:29105"/>
    </ligand>
</feature>
<keyword evidence="4 5" id="KW-0862">Zinc</keyword>
<keyword evidence="3 5" id="KW-0378">Hydrolase</keyword>
<dbReference type="SUPFAM" id="SSF109854">
    <property type="entry name" value="DinB/YfiT-like putative metalloenzymes"/>
    <property type="match status" value="1"/>
</dbReference>
<dbReference type="GO" id="GO:0016787">
    <property type="term" value="F:hydrolase activity"/>
    <property type="evidence" value="ECO:0007669"/>
    <property type="project" value="UniProtKB-UniRule"/>
</dbReference>
<dbReference type="GO" id="GO:0005737">
    <property type="term" value="C:cytoplasm"/>
    <property type="evidence" value="ECO:0007669"/>
    <property type="project" value="UniProtKB-SubCell"/>
</dbReference>
<dbReference type="EC" id="3.-.-.-" evidence="5"/>
<organism evidence="7 8">
    <name type="scientific">Paenactinomyces guangxiensis</name>
    <dbReference type="NCBI Taxonomy" id="1490290"/>
    <lineage>
        <taxon>Bacteria</taxon>
        <taxon>Bacillati</taxon>
        <taxon>Bacillota</taxon>
        <taxon>Bacilli</taxon>
        <taxon>Bacillales</taxon>
        <taxon>Thermoactinomycetaceae</taxon>
        <taxon>Paenactinomyces</taxon>
    </lineage>
</organism>
<dbReference type="AlphaFoldDB" id="A0A7W2A8J6"/>
<evidence type="ECO:0000313" key="7">
    <source>
        <dbReference type="EMBL" id="MBA4494705.1"/>
    </source>
</evidence>
<comment type="subunit">
    <text evidence="5">Homodimer.</text>
</comment>
<keyword evidence="1 5" id="KW-0963">Cytoplasm</keyword>
<evidence type="ECO:0000256" key="4">
    <source>
        <dbReference type="ARBA" id="ARBA00022833"/>
    </source>
</evidence>
<comment type="caution">
    <text evidence="7">The sequence shown here is derived from an EMBL/GenBank/DDBJ whole genome shotgun (WGS) entry which is preliminary data.</text>
</comment>
<dbReference type="RefSeq" id="WP_181751942.1">
    <property type="nucleotide sequence ID" value="NZ_JACEIQ010000009.1"/>
</dbReference>
<comment type="similarity">
    <text evidence="5">Belongs to the metal hydrolase YfiT family.</text>
</comment>
<feature type="binding site" evidence="5">
    <location>
        <position position="65"/>
    </location>
    <ligand>
        <name>Zn(2+)</name>
        <dbReference type="ChEBI" id="CHEBI:29105"/>
    </ligand>
</feature>
<evidence type="ECO:0000256" key="5">
    <source>
        <dbReference type="HAMAP-Rule" id="MF_01256"/>
    </source>
</evidence>
<feature type="domain" description="DinB-like" evidence="6">
    <location>
        <begin position="33"/>
        <end position="165"/>
    </location>
</feature>
<dbReference type="Gene3D" id="1.20.120.450">
    <property type="entry name" value="dinb family like domain"/>
    <property type="match status" value="1"/>
</dbReference>
<accession>A0A7W2A8J6</accession>
<proteinExistence type="inferred from homology"/>
<dbReference type="Pfam" id="PF12867">
    <property type="entry name" value="DinB_2"/>
    <property type="match status" value="1"/>
</dbReference>
<evidence type="ECO:0000256" key="2">
    <source>
        <dbReference type="ARBA" id="ARBA00022723"/>
    </source>
</evidence>
<comment type="cofactor">
    <cofactor evidence="5">
        <name>Zn(2+)</name>
        <dbReference type="ChEBI" id="CHEBI:29105"/>
    </cofactor>
    <text evidence="5">Binds 1 zinc ion per subunit.</text>
</comment>
<dbReference type="InterPro" id="IPR034660">
    <property type="entry name" value="DinB/YfiT-like"/>
</dbReference>
<name>A0A7W2A8J6_9BACL</name>
<evidence type="ECO:0000256" key="3">
    <source>
        <dbReference type="ARBA" id="ARBA00022801"/>
    </source>
</evidence>
<dbReference type="GO" id="GO:0016740">
    <property type="term" value="F:transferase activity"/>
    <property type="evidence" value="ECO:0007669"/>
    <property type="project" value="UniProtKB-KW"/>
</dbReference>
<dbReference type="Proteomes" id="UP000535491">
    <property type="component" value="Unassembled WGS sequence"/>
</dbReference>
<comment type="subcellular location">
    <subcellularLocation>
        <location evidence="5">Cytoplasm</location>
    </subcellularLocation>
</comment>
<protein>
    <recommendedName>
        <fullName evidence="5">Putative metal-dependent hydrolase H1191_10350</fullName>
        <ecNumber evidence="5">3.-.-.-</ecNumber>
    </recommendedName>
</protein>
<dbReference type="NCBIfam" id="NF009807">
    <property type="entry name" value="PRK13291.1"/>
    <property type="match status" value="1"/>
</dbReference>
<feature type="binding site" evidence="5">
    <location>
        <position position="161"/>
    </location>
    <ligand>
        <name>Zn(2+)</name>
        <dbReference type="ChEBI" id="CHEBI:29105"/>
    </ligand>
</feature>
<evidence type="ECO:0000259" key="6">
    <source>
        <dbReference type="Pfam" id="PF12867"/>
    </source>
</evidence>
<reference evidence="7 8" key="1">
    <citation type="submission" date="2020-07" db="EMBL/GenBank/DDBJ databases">
        <authorList>
            <person name="Feng H."/>
        </authorList>
    </citation>
    <scope>NUCLEOTIDE SEQUENCE [LARGE SCALE GENOMIC DNA]</scope>
    <source>
        <strain evidence="8">s-10</strain>
    </source>
</reference>
<dbReference type="InterPro" id="IPR023774">
    <property type="entry name" value="Put_metal_dep_hydrolase_YfiT"/>
</dbReference>
<sequence>MEELRYPIGRYKQAENITAEQRETWIEEMKMIPEMLAQALEGLTDEQLDTPYRPGGWTLKQVVHHLCDSHVVNYTRFKCGLTEENPMTASFNIDGWASLTDANEAPISVSIQLFSALHHRWYLLLQSLTADDFSKTFRHPRRGVQRLDEALGLYVWHGKHHIAHITSLRKRMGW</sequence>
<keyword evidence="8" id="KW-1185">Reference proteome</keyword>
<keyword evidence="7" id="KW-0808">Transferase</keyword>
<dbReference type="InterPro" id="IPR024775">
    <property type="entry name" value="DinB-like"/>
</dbReference>
<comment type="function">
    <text evidence="5">Possible metal-dependent hydrolase.</text>
</comment>
<dbReference type="EMBL" id="JACEIQ010000009">
    <property type="protein sequence ID" value="MBA4494705.1"/>
    <property type="molecule type" value="Genomic_DNA"/>
</dbReference>
<keyword evidence="2 5" id="KW-0479">Metal-binding</keyword>
<dbReference type="GO" id="GO:0008270">
    <property type="term" value="F:zinc ion binding"/>
    <property type="evidence" value="ECO:0007669"/>
    <property type="project" value="UniProtKB-UniRule"/>
</dbReference>
<gene>
    <name evidence="7" type="primary">bstA</name>
    <name evidence="7" type="ORF">H1191_10350</name>
</gene>